<dbReference type="InterPro" id="IPR059169">
    <property type="entry name" value="GCP5_N_ext"/>
</dbReference>
<dbReference type="Gene3D" id="1.20.120.1900">
    <property type="entry name" value="Gamma-tubulin complex, C-terminal domain"/>
    <property type="match status" value="1"/>
</dbReference>
<dbReference type="GO" id="GO:0051011">
    <property type="term" value="F:microtubule minus-end binding"/>
    <property type="evidence" value="ECO:0007669"/>
    <property type="project" value="TreeGrafter"/>
</dbReference>
<sequence>MASRGSGLIRNFHVPSDPPSSMIPSNSNLSVKNQGSARPSSSLSSRPPSGTTSRTPTSFQRPISSLSTRPGSSASTRPQSRFSQRPSSRHARSRLIPICQTLVTQLTGLKEDGTEQDADGETFREQVEYAVKNLEAITISKASASTDMTVVDKQISGHALKARLNSRDALGKALQSAYNRLKTHIAQQEMDLDHDIKTAHIPDHLQFLLALSWPPTDGTVEIAKTLLETAANPPPPPPTLTWADILAEEPFEGEHWEGVYGLPTGSVRQEPGKKPKDKERDEWDSTPSLSPLNSDDLALDEEDSGEDSFASDGSYDDQNRATSPVPVEDEHEKPKERIPHCSFEHRKQLEELQKRQYWREDWQTDARVEAKFDLGEPSTLGPTLNRVLAEASGFQDAQAMLKPERYIDEEDMVREVLMALQGNKNVVLTWLDGEFKMTTSTPRLIHLSLASQESIISSLAETATIAQQLRRFACAVFSQSISRSNLPDSQYAQGKRPSTTRTCEAFADAVDHTVRGFDAWCAAHEEAMCRASAGIEEEPLVVSLLSTEKAIRDEYATLFEVLLDIINKVFDVQPGEDISSIFDNSSSTTAKSAKRQPAALTALLLDTLFANVQQHLERRDHVTGNGLMRVFVTTTEPVWDMVGRWLRDGMGYSLGVGSGGTAASGSELEDEFFIESSGVGVGMMGLGLLDPEFWQEGYSLREGVAEGLGGEEDLSSSALVTPMNVRRKAIPLFLEHVADLVLGTGKAVGLMRALDGPSSETTSAKSFKDWGSFSDFINLGVNPSNAEDHDQGAINGFGSEAHADLFSVSIDTLSSLIYDGLLPHCQATSTGLVRVLVDDCALWKHLGAIEDLFLMRKGDAMSHFVDVLFTKMDSQQPWGDLHFLNTAFGEVMEANSAAGAKEWINAALVRFTYRGSREKDRSIRRTVKAIDGLVVEYAAPFPLTYIFQPNTIQGYSEIFAFLLQIRRAKSVLERILVRDERGRGKRLREELKVFYAMRSRLSWFINTLLNFLTTYVIHAEVSRFHESFHKAQSLDEMIQLHNAHLEKIRGRCLLKPNTSALHRAILSALDMCLHFSEGFVTFAGDTTATLDVSRQSSIMKRHRSRRQRRQRKNVIAFSQVLQEEEEDSSDDDEEGDAPDPADGPAKPSYSMLSNSTTSADEDFFARVERMASELDGLVRFLRRGVESLAGGTSEAAPAFGVLAFALEDWDI</sequence>
<dbReference type="GO" id="GO:0005816">
    <property type="term" value="C:spindle pole body"/>
    <property type="evidence" value="ECO:0007669"/>
    <property type="project" value="UniProtKB-ARBA"/>
</dbReference>
<dbReference type="Proteomes" id="UP000467700">
    <property type="component" value="Unassembled WGS sequence"/>
</dbReference>
<name>A0A8S0VVY6_CYCAE</name>
<evidence type="ECO:0000256" key="4">
    <source>
        <dbReference type="ARBA" id="ARBA00022701"/>
    </source>
</evidence>
<feature type="compositionally biased region" description="Acidic residues" evidence="6">
    <location>
        <begin position="1122"/>
        <end position="1139"/>
    </location>
</feature>
<dbReference type="GO" id="GO:0043015">
    <property type="term" value="F:gamma-tubulin binding"/>
    <property type="evidence" value="ECO:0007669"/>
    <property type="project" value="InterPro"/>
</dbReference>
<dbReference type="InterPro" id="IPR040457">
    <property type="entry name" value="GCP_C"/>
</dbReference>
<gene>
    <name evidence="9" type="ORF">AAE3_LOCUS1083</name>
</gene>
<keyword evidence="4" id="KW-0493">Microtubule</keyword>
<keyword evidence="10" id="KW-1185">Reference proteome</keyword>
<feature type="compositionally biased region" description="Low complexity" evidence="6">
    <location>
        <begin position="36"/>
        <end position="58"/>
    </location>
</feature>
<dbReference type="GO" id="GO:0000930">
    <property type="term" value="C:gamma-tubulin complex"/>
    <property type="evidence" value="ECO:0007669"/>
    <property type="project" value="TreeGrafter"/>
</dbReference>
<feature type="compositionally biased region" description="Acidic residues" evidence="6">
    <location>
        <begin position="297"/>
        <end position="306"/>
    </location>
</feature>
<dbReference type="CDD" id="cd22572">
    <property type="entry name" value="GCP5_NTD"/>
    <property type="match status" value="1"/>
</dbReference>
<dbReference type="AlphaFoldDB" id="A0A8S0VVY6"/>
<evidence type="ECO:0000256" key="5">
    <source>
        <dbReference type="ARBA" id="ARBA00023212"/>
    </source>
</evidence>
<dbReference type="GO" id="GO:0005874">
    <property type="term" value="C:microtubule"/>
    <property type="evidence" value="ECO:0007669"/>
    <property type="project" value="UniProtKB-KW"/>
</dbReference>
<dbReference type="InterPro" id="IPR041470">
    <property type="entry name" value="GCP_N"/>
</dbReference>
<accession>A0A8S0VVY6</accession>
<feature type="region of interest" description="Disordered" evidence="6">
    <location>
        <begin position="1"/>
        <end position="95"/>
    </location>
</feature>
<feature type="domain" description="Gamma tubulin complex component C-terminal" evidence="7">
    <location>
        <begin position="842"/>
        <end position="1124"/>
    </location>
</feature>
<feature type="region of interest" description="Disordered" evidence="6">
    <location>
        <begin position="256"/>
        <end position="340"/>
    </location>
</feature>
<dbReference type="GO" id="GO:0007020">
    <property type="term" value="P:microtubule nucleation"/>
    <property type="evidence" value="ECO:0007669"/>
    <property type="project" value="InterPro"/>
</dbReference>
<dbReference type="InterPro" id="IPR007259">
    <property type="entry name" value="GCP"/>
</dbReference>
<evidence type="ECO:0000256" key="1">
    <source>
        <dbReference type="ARBA" id="ARBA00004245"/>
    </source>
</evidence>
<dbReference type="GO" id="GO:0000278">
    <property type="term" value="P:mitotic cell cycle"/>
    <property type="evidence" value="ECO:0007669"/>
    <property type="project" value="TreeGrafter"/>
</dbReference>
<evidence type="ECO:0000256" key="2">
    <source>
        <dbReference type="ARBA" id="ARBA00010337"/>
    </source>
</evidence>
<organism evidence="9 10">
    <name type="scientific">Cyclocybe aegerita</name>
    <name type="common">Black poplar mushroom</name>
    <name type="synonym">Agrocybe aegerita</name>
    <dbReference type="NCBI Taxonomy" id="1973307"/>
    <lineage>
        <taxon>Eukaryota</taxon>
        <taxon>Fungi</taxon>
        <taxon>Dikarya</taxon>
        <taxon>Basidiomycota</taxon>
        <taxon>Agaricomycotina</taxon>
        <taxon>Agaricomycetes</taxon>
        <taxon>Agaricomycetidae</taxon>
        <taxon>Agaricales</taxon>
        <taxon>Agaricineae</taxon>
        <taxon>Bolbitiaceae</taxon>
        <taxon>Cyclocybe</taxon>
    </lineage>
</organism>
<protein>
    <recommendedName>
        <fullName evidence="11">Spindle pole body component</fullName>
    </recommendedName>
</protein>
<dbReference type="OrthoDB" id="66546at2759"/>
<dbReference type="GO" id="GO:0051225">
    <property type="term" value="P:spindle assembly"/>
    <property type="evidence" value="ECO:0007669"/>
    <property type="project" value="TreeGrafter"/>
</dbReference>
<feature type="compositionally biased region" description="Polar residues" evidence="6">
    <location>
        <begin position="22"/>
        <end position="35"/>
    </location>
</feature>
<evidence type="ECO:0000259" key="8">
    <source>
        <dbReference type="Pfam" id="PF17681"/>
    </source>
</evidence>
<comment type="caution">
    <text evidence="9">The sequence shown here is derived from an EMBL/GenBank/DDBJ whole genome shotgun (WGS) entry which is preliminary data.</text>
</comment>
<dbReference type="Pfam" id="PF04130">
    <property type="entry name" value="GCP_C_terminal"/>
    <property type="match status" value="1"/>
</dbReference>
<evidence type="ECO:0000313" key="9">
    <source>
        <dbReference type="EMBL" id="CAA7258523.1"/>
    </source>
</evidence>
<comment type="subcellular location">
    <subcellularLocation>
        <location evidence="1">Cytoplasm</location>
        <location evidence="1">Cytoskeleton</location>
    </subcellularLocation>
</comment>
<feature type="compositionally biased region" description="Low complexity" evidence="6">
    <location>
        <begin position="77"/>
        <end position="86"/>
    </location>
</feature>
<dbReference type="Pfam" id="PF17681">
    <property type="entry name" value="GCP_N_terminal"/>
    <property type="match status" value="1"/>
</dbReference>
<keyword evidence="3" id="KW-0963">Cytoplasm</keyword>
<dbReference type="PANTHER" id="PTHR19302">
    <property type="entry name" value="GAMMA TUBULIN COMPLEX PROTEIN"/>
    <property type="match status" value="1"/>
</dbReference>
<dbReference type="GO" id="GO:0000922">
    <property type="term" value="C:spindle pole"/>
    <property type="evidence" value="ECO:0007669"/>
    <property type="project" value="InterPro"/>
</dbReference>
<feature type="compositionally biased region" description="Basic and acidic residues" evidence="6">
    <location>
        <begin position="270"/>
        <end position="283"/>
    </location>
</feature>
<comment type="similarity">
    <text evidence="2">Belongs to the TUBGCP family.</text>
</comment>
<evidence type="ECO:0000259" key="7">
    <source>
        <dbReference type="Pfam" id="PF04130"/>
    </source>
</evidence>
<feature type="compositionally biased region" description="Basic and acidic residues" evidence="6">
    <location>
        <begin position="328"/>
        <end position="340"/>
    </location>
</feature>
<dbReference type="GO" id="GO:0031122">
    <property type="term" value="P:cytoplasmic microtubule organization"/>
    <property type="evidence" value="ECO:0007669"/>
    <property type="project" value="TreeGrafter"/>
</dbReference>
<dbReference type="GO" id="GO:0051321">
    <property type="term" value="P:meiotic cell cycle"/>
    <property type="evidence" value="ECO:0007669"/>
    <property type="project" value="TreeGrafter"/>
</dbReference>
<evidence type="ECO:0008006" key="11">
    <source>
        <dbReference type="Google" id="ProtNLM"/>
    </source>
</evidence>
<evidence type="ECO:0000256" key="6">
    <source>
        <dbReference type="SAM" id="MobiDB-lite"/>
    </source>
</evidence>
<feature type="region of interest" description="Disordered" evidence="6">
    <location>
        <begin position="1119"/>
        <end position="1155"/>
    </location>
</feature>
<evidence type="ECO:0000256" key="3">
    <source>
        <dbReference type="ARBA" id="ARBA00022490"/>
    </source>
</evidence>
<evidence type="ECO:0000313" key="10">
    <source>
        <dbReference type="Proteomes" id="UP000467700"/>
    </source>
</evidence>
<keyword evidence="5" id="KW-0206">Cytoskeleton</keyword>
<dbReference type="PANTHER" id="PTHR19302:SF33">
    <property type="entry name" value="GAMMA-TUBULIN COMPLEX COMPONENT 5"/>
    <property type="match status" value="1"/>
</dbReference>
<proteinExistence type="inferred from homology"/>
<feature type="domain" description="Gamma tubulin complex component protein N-terminal" evidence="8">
    <location>
        <begin position="413"/>
        <end position="764"/>
    </location>
</feature>
<reference evidence="9 10" key="1">
    <citation type="submission" date="2020-01" db="EMBL/GenBank/DDBJ databases">
        <authorList>
            <person name="Gupta K D."/>
        </authorList>
    </citation>
    <scope>NUCLEOTIDE SEQUENCE [LARGE SCALE GENOMIC DNA]</scope>
</reference>
<dbReference type="EMBL" id="CACVBS010000002">
    <property type="protein sequence ID" value="CAA7258523.1"/>
    <property type="molecule type" value="Genomic_DNA"/>
</dbReference>
<feature type="compositionally biased region" description="Polar residues" evidence="6">
    <location>
        <begin position="59"/>
        <end position="76"/>
    </location>
</feature>
<dbReference type="InterPro" id="IPR042241">
    <property type="entry name" value="GCP_C_sf"/>
</dbReference>